<dbReference type="OrthoDB" id="300709at2759"/>
<accession>A0A0C3GKC2</accession>
<evidence type="ECO:0000256" key="2">
    <source>
        <dbReference type="ARBA" id="ARBA00022857"/>
    </source>
</evidence>
<keyword evidence="5" id="KW-1185">Reference proteome</keyword>
<dbReference type="Gene3D" id="3.90.25.10">
    <property type="entry name" value="UDP-galactose 4-epimerase, domain 1"/>
    <property type="match status" value="1"/>
</dbReference>
<dbReference type="InterPro" id="IPR051164">
    <property type="entry name" value="NmrA-like_oxidored"/>
</dbReference>
<dbReference type="Gene3D" id="3.40.50.720">
    <property type="entry name" value="NAD(P)-binding Rossmann-like Domain"/>
    <property type="match status" value="1"/>
</dbReference>
<gene>
    <name evidence="4" type="ORF">OIDMADRAFT_132347</name>
</gene>
<dbReference type="PANTHER" id="PTHR42748">
    <property type="entry name" value="NITROGEN METABOLITE REPRESSION PROTEIN NMRA FAMILY MEMBER"/>
    <property type="match status" value="1"/>
</dbReference>
<dbReference type="STRING" id="913774.A0A0C3GKC2"/>
<evidence type="ECO:0000313" key="4">
    <source>
        <dbReference type="EMBL" id="KIM96580.1"/>
    </source>
</evidence>
<evidence type="ECO:0000256" key="1">
    <source>
        <dbReference type="ARBA" id="ARBA00006328"/>
    </source>
</evidence>
<organism evidence="4 5">
    <name type="scientific">Oidiodendron maius (strain Zn)</name>
    <dbReference type="NCBI Taxonomy" id="913774"/>
    <lineage>
        <taxon>Eukaryota</taxon>
        <taxon>Fungi</taxon>
        <taxon>Dikarya</taxon>
        <taxon>Ascomycota</taxon>
        <taxon>Pezizomycotina</taxon>
        <taxon>Leotiomycetes</taxon>
        <taxon>Leotiomycetes incertae sedis</taxon>
        <taxon>Myxotrichaceae</taxon>
        <taxon>Oidiodendron</taxon>
    </lineage>
</organism>
<evidence type="ECO:0000313" key="5">
    <source>
        <dbReference type="Proteomes" id="UP000054321"/>
    </source>
</evidence>
<comment type="similarity">
    <text evidence="1">Belongs to the NmrA-type oxidoreductase family.</text>
</comment>
<name>A0A0C3GKC2_OIDMZ</name>
<proteinExistence type="inferred from homology"/>
<dbReference type="GO" id="GO:0005634">
    <property type="term" value="C:nucleus"/>
    <property type="evidence" value="ECO:0007669"/>
    <property type="project" value="TreeGrafter"/>
</dbReference>
<feature type="domain" description="NmrA-like" evidence="3">
    <location>
        <begin position="6"/>
        <end position="258"/>
    </location>
</feature>
<dbReference type="InterPro" id="IPR036291">
    <property type="entry name" value="NAD(P)-bd_dom_sf"/>
</dbReference>
<sequence length="355" mass="39737">MAEHPEVLVIGGTGAQGIPVVQSLSSSGRYRVRILTRDLDSPRARSLAQLPNVTLVQGQVNSEQDLHTAFHGVYGAWVNTDGFTLGEKNELFYGIRAYEIARHEKVKHYVWANSDYALKKSGWDEKYHWGHNDAKGRIADFILAQGQTALKTTLFTTGPYMDMLFDGMYVPKQDPDGTVVWANPAGSGKIPLIALDDVGAYNLWIFDNPDRSAGLDLEVATDEVSFQQIADTFTCVTGRPAVHRSLPMDKYMDVAEPYPNAPVNWMAGPKGVRDESIMSWRQNFTAWWLYWGEGLGATRNFALLDEIHPTRIKSLGEWMRKVNYQGNPQNVLKGLEDARSRGIVPSRYAVDEKKA</sequence>
<dbReference type="Pfam" id="PF05368">
    <property type="entry name" value="NmrA"/>
    <property type="match status" value="1"/>
</dbReference>
<dbReference type="PANTHER" id="PTHR42748:SF14">
    <property type="entry name" value="SNOAL-LIKE DOMAIN-CONTAINING PROTEIN"/>
    <property type="match status" value="1"/>
</dbReference>
<dbReference type="SUPFAM" id="SSF51735">
    <property type="entry name" value="NAD(P)-binding Rossmann-fold domains"/>
    <property type="match status" value="1"/>
</dbReference>
<evidence type="ECO:0000259" key="3">
    <source>
        <dbReference type="Pfam" id="PF05368"/>
    </source>
</evidence>
<reference evidence="4 5" key="1">
    <citation type="submission" date="2014-04" db="EMBL/GenBank/DDBJ databases">
        <authorList>
            <consortium name="DOE Joint Genome Institute"/>
            <person name="Kuo A."/>
            <person name="Martino E."/>
            <person name="Perotto S."/>
            <person name="Kohler A."/>
            <person name="Nagy L.G."/>
            <person name="Floudas D."/>
            <person name="Copeland A."/>
            <person name="Barry K.W."/>
            <person name="Cichocki N."/>
            <person name="Veneault-Fourrey C."/>
            <person name="LaButti K."/>
            <person name="Lindquist E.A."/>
            <person name="Lipzen A."/>
            <person name="Lundell T."/>
            <person name="Morin E."/>
            <person name="Murat C."/>
            <person name="Sun H."/>
            <person name="Tunlid A."/>
            <person name="Henrissat B."/>
            <person name="Grigoriev I.V."/>
            <person name="Hibbett D.S."/>
            <person name="Martin F."/>
            <person name="Nordberg H.P."/>
            <person name="Cantor M.N."/>
            <person name="Hua S.X."/>
        </authorList>
    </citation>
    <scope>NUCLEOTIDE SEQUENCE [LARGE SCALE GENOMIC DNA]</scope>
    <source>
        <strain evidence="4 5">Zn</strain>
    </source>
</reference>
<dbReference type="Proteomes" id="UP000054321">
    <property type="component" value="Unassembled WGS sequence"/>
</dbReference>
<dbReference type="HOGENOM" id="CLU_007383_8_0_1"/>
<dbReference type="InParanoid" id="A0A0C3GKC2"/>
<keyword evidence="2" id="KW-0521">NADP</keyword>
<dbReference type="EMBL" id="KN832884">
    <property type="protein sequence ID" value="KIM96580.1"/>
    <property type="molecule type" value="Genomic_DNA"/>
</dbReference>
<protein>
    <recommendedName>
        <fullName evidence="3">NmrA-like domain-containing protein</fullName>
    </recommendedName>
</protein>
<dbReference type="AlphaFoldDB" id="A0A0C3GKC2"/>
<dbReference type="InterPro" id="IPR008030">
    <property type="entry name" value="NmrA-like"/>
</dbReference>
<reference evidence="5" key="2">
    <citation type="submission" date="2015-01" db="EMBL/GenBank/DDBJ databases">
        <title>Evolutionary Origins and Diversification of the Mycorrhizal Mutualists.</title>
        <authorList>
            <consortium name="DOE Joint Genome Institute"/>
            <consortium name="Mycorrhizal Genomics Consortium"/>
            <person name="Kohler A."/>
            <person name="Kuo A."/>
            <person name="Nagy L.G."/>
            <person name="Floudas D."/>
            <person name="Copeland A."/>
            <person name="Barry K.W."/>
            <person name="Cichocki N."/>
            <person name="Veneault-Fourrey C."/>
            <person name="LaButti K."/>
            <person name="Lindquist E.A."/>
            <person name="Lipzen A."/>
            <person name="Lundell T."/>
            <person name="Morin E."/>
            <person name="Murat C."/>
            <person name="Riley R."/>
            <person name="Ohm R."/>
            <person name="Sun H."/>
            <person name="Tunlid A."/>
            <person name="Henrissat B."/>
            <person name="Grigoriev I.V."/>
            <person name="Hibbett D.S."/>
            <person name="Martin F."/>
        </authorList>
    </citation>
    <scope>NUCLEOTIDE SEQUENCE [LARGE SCALE GENOMIC DNA]</scope>
    <source>
        <strain evidence="5">Zn</strain>
    </source>
</reference>